<comment type="subcellular location">
    <subcellularLocation>
        <location evidence="1">Membrane</location>
        <topology evidence="1">Multi-pass membrane protein</topology>
    </subcellularLocation>
</comment>
<dbReference type="RefSeq" id="WP_344287409.1">
    <property type="nucleotide sequence ID" value="NZ_BAAAPF010000004.1"/>
</dbReference>
<protein>
    <recommendedName>
        <fullName evidence="6">ABC-2 type transporter transmembrane domain-containing protein</fullName>
    </recommendedName>
</protein>
<organism evidence="7 8">
    <name type="scientific">Streptomyces synnematoformans</name>
    <dbReference type="NCBI Taxonomy" id="415721"/>
    <lineage>
        <taxon>Bacteria</taxon>
        <taxon>Bacillati</taxon>
        <taxon>Actinomycetota</taxon>
        <taxon>Actinomycetes</taxon>
        <taxon>Kitasatosporales</taxon>
        <taxon>Streptomycetaceae</taxon>
        <taxon>Streptomyces</taxon>
    </lineage>
</organism>
<dbReference type="Pfam" id="PF01061">
    <property type="entry name" value="ABC2_membrane"/>
    <property type="match status" value="1"/>
</dbReference>
<accession>A0ABN2XD29</accession>
<feature type="transmembrane region" description="Helical" evidence="5">
    <location>
        <begin position="234"/>
        <end position="252"/>
    </location>
</feature>
<dbReference type="Proteomes" id="UP001500443">
    <property type="component" value="Unassembled WGS sequence"/>
</dbReference>
<keyword evidence="2 5" id="KW-0812">Transmembrane</keyword>
<evidence type="ECO:0000259" key="6">
    <source>
        <dbReference type="Pfam" id="PF01061"/>
    </source>
</evidence>
<sequence>MTATPEAARRGSAVSGFASGLRFQLVSMAREVDTYQALALAPFQTLVLMSAMEFAGRGDLNAYAVVAATLMTMWTTALIFATGLVIEDKEDGRMESLVAAPASFPLLVFGRLCGCMLLAMPSFGLAVLVAGGVFGYWTPVPHPLVFAAALLLTAAGTAAATTALSALFVTRPSAYALGNALVYPVFLLSGVVVPAAELPGALEAASRLSYLAWAAELLRDATEPGPVAHAVPRLGAMLLLGVVMVGVGVVALTRHLGRARASGVLAGGQ</sequence>
<feature type="transmembrane region" description="Helical" evidence="5">
    <location>
        <begin position="144"/>
        <end position="169"/>
    </location>
</feature>
<comment type="caution">
    <text evidence="7">The sequence shown here is derived from an EMBL/GenBank/DDBJ whole genome shotgun (WGS) entry which is preliminary data.</text>
</comment>
<keyword evidence="3 5" id="KW-1133">Transmembrane helix</keyword>
<feature type="transmembrane region" description="Helical" evidence="5">
    <location>
        <begin position="37"/>
        <end position="56"/>
    </location>
</feature>
<feature type="transmembrane region" description="Helical" evidence="5">
    <location>
        <begin position="181"/>
        <end position="202"/>
    </location>
</feature>
<evidence type="ECO:0000256" key="2">
    <source>
        <dbReference type="ARBA" id="ARBA00022692"/>
    </source>
</evidence>
<gene>
    <name evidence="7" type="ORF">GCM10009802_05170</name>
</gene>
<evidence type="ECO:0000313" key="7">
    <source>
        <dbReference type="EMBL" id="GAA2108988.1"/>
    </source>
</evidence>
<evidence type="ECO:0000256" key="1">
    <source>
        <dbReference type="ARBA" id="ARBA00004141"/>
    </source>
</evidence>
<dbReference type="InterPro" id="IPR051784">
    <property type="entry name" value="Nod_factor_ABC_transporter"/>
</dbReference>
<dbReference type="PANTHER" id="PTHR43229:SF2">
    <property type="entry name" value="NODULATION PROTEIN J"/>
    <property type="match status" value="1"/>
</dbReference>
<evidence type="ECO:0000256" key="3">
    <source>
        <dbReference type="ARBA" id="ARBA00022989"/>
    </source>
</evidence>
<feature type="transmembrane region" description="Helical" evidence="5">
    <location>
        <begin position="106"/>
        <end position="138"/>
    </location>
</feature>
<reference evidence="7 8" key="1">
    <citation type="journal article" date="2019" name="Int. J. Syst. Evol. Microbiol.">
        <title>The Global Catalogue of Microorganisms (GCM) 10K type strain sequencing project: providing services to taxonomists for standard genome sequencing and annotation.</title>
        <authorList>
            <consortium name="The Broad Institute Genomics Platform"/>
            <consortium name="The Broad Institute Genome Sequencing Center for Infectious Disease"/>
            <person name="Wu L."/>
            <person name="Ma J."/>
        </authorList>
    </citation>
    <scope>NUCLEOTIDE SEQUENCE [LARGE SCALE GENOMIC DNA]</scope>
    <source>
        <strain evidence="7 8">JCM 15481</strain>
    </source>
</reference>
<dbReference type="PANTHER" id="PTHR43229">
    <property type="entry name" value="NODULATION PROTEIN J"/>
    <property type="match status" value="1"/>
</dbReference>
<feature type="transmembrane region" description="Helical" evidence="5">
    <location>
        <begin position="62"/>
        <end position="86"/>
    </location>
</feature>
<proteinExistence type="predicted"/>
<keyword evidence="4 5" id="KW-0472">Membrane</keyword>
<dbReference type="InterPro" id="IPR013525">
    <property type="entry name" value="ABC2_TM"/>
</dbReference>
<keyword evidence="8" id="KW-1185">Reference proteome</keyword>
<name>A0ABN2XD29_9ACTN</name>
<evidence type="ECO:0000313" key="8">
    <source>
        <dbReference type="Proteomes" id="UP001500443"/>
    </source>
</evidence>
<feature type="domain" description="ABC-2 type transporter transmembrane" evidence="6">
    <location>
        <begin position="25"/>
        <end position="220"/>
    </location>
</feature>
<evidence type="ECO:0000256" key="5">
    <source>
        <dbReference type="SAM" id="Phobius"/>
    </source>
</evidence>
<dbReference type="EMBL" id="BAAAPF010000004">
    <property type="protein sequence ID" value="GAA2108988.1"/>
    <property type="molecule type" value="Genomic_DNA"/>
</dbReference>
<evidence type="ECO:0000256" key="4">
    <source>
        <dbReference type="ARBA" id="ARBA00023136"/>
    </source>
</evidence>